<organism evidence="7 8">
    <name type="scientific">Lacrimispora xylanisolvens</name>
    <dbReference type="NCBI Taxonomy" id="384636"/>
    <lineage>
        <taxon>Bacteria</taxon>
        <taxon>Bacillati</taxon>
        <taxon>Bacillota</taxon>
        <taxon>Clostridia</taxon>
        <taxon>Lachnospirales</taxon>
        <taxon>Lachnospiraceae</taxon>
        <taxon>Lacrimispora</taxon>
    </lineage>
</organism>
<dbReference type="Proteomes" id="UP000237749">
    <property type="component" value="Unassembled WGS sequence"/>
</dbReference>
<keyword evidence="8" id="KW-1185">Reference proteome</keyword>
<sequence length="690" mass="75005">MKRRVGIRSIGIKMLLGILPVVVLALALLAKLSESTSSELIEQQSNSTMESELKANVNGIDNYLNAVETTAMNISHIVGASYQSTDLDTYGKAIADIISGNELILGSGIWFEPNVYDPQQKYVGPYWYKDGNKVTLTNEYSNESYDYFNQAYYKSVSGGTKDAIITDPYFDPTLNMMMASCTAPIYDSSNRFIGAVTVDMQLSDIDELIKSIKVGKNGTAVLISGEGVYLCGADAEKVSKGVNMTQDENATLSAAAAQMVANDKGKTVYTEGGETYNLYYDTVPGVGWIIMIKMPQSELAEPIVALNEKLAKISAAALVLCIIAVLFQVGSITSGLKKVRKFAGSLADGDFTVQPLKSRRKDELGQMSSSLNNMFQSNKGVIEQISDQAGDITDASIHLNKVSTGLLVQFSDVKTYMSDVDKAMMSSSAATEELNASLAEVNSSVGVLASETEKSSKMAGEIMERAKDIEKKSREAYDNAIVISQEREQDLQMAVQHAKVVERIGDMARLISNTASQINLLSLNASIEAVRAGEQGRGFAVVAREIGKLAKDTSEIVKEIEGTITDVQNAFSMMLDGSQSMLLFLRDTVTPDYDNFVNVGQQYGRDAVTVEEISNEVEEMATNISQVMQEVRDAIQNVSESVQTTAGNSSMVLSTIEKAYIVVQDMSKMSEKQERIAEELKTVVSGFKLK</sequence>
<dbReference type="PROSITE" id="PS50885">
    <property type="entry name" value="HAMP"/>
    <property type="match status" value="1"/>
</dbReference>
<dbReference type="RefSeq" id="WP_170072379.1">
    <property type="nucleotide sequence ID" value="NZ_PTJA01000007.1"/>
</dbReference>
<dbReference type="CDD" id="cd12912">
    <property type="entry name" value="PDC2_MCP_like"/>
    <property type="match status" value="1"/>
</dbReference>
<dbReference type="SMART" id="SM00304">
    <property type="entry name" value="HAMP"/>
    <property type="match status" value="1"/>
</dbReference>
<comment type="similarity">
    <text evidence="2">Belongs to the methyl-accepting chemotaxis (MCP) protein family.</text>
</comment>
<evidence type="ECO:0000256" key="2">
    <source>
        <dbReference type="ARBA" id="ARBA00029447"/>
    </source>
</evidence>
<dbReference type="SUPFAM" id="SSF58104">
    <property type="entry name" value="Methyl-accepting chemotaxis protein (MCP) signaling domain"/>
    <property type="match status" value="1"/>
</dbReference>
<dbReference type="Gene3D" id="3.30.450.20">
    <property type="entry name" value="PAS domain"/>
    <property type="match status" value="1"/>
</dbReference>
<evidence type="ECO:0000259" key="5">
    <source>
        <dbReference type="PROSITE" id="PS50111"/>
    </source>
</evidence>
<proteinExistence type="inferred from homology"/>
<protein>
    <submittedName>
        <fullName evidence="7">Methyl-accepting chemotaxis sensory transducer with Cache sensor</fullName>
    </submittedName>
</protein>
<accession>A0A2S6HRV7</accession>
<evidence type="ECO:0000313" key="7">
    <source>
        <dbReference type="EMBL" id="PPK80295.1"/>
    </source>
</evidence>
<dbReference type="AlphaFoldDB" id="A0A2S6HRV7"/>
<evidence type="ECO:0000256" key="1">
    <source>
        <dbReference type="ARBA" id="ARBA00023224"/>
    </source>
</evidence>
<keyword evidence="1 3" id="KW-0807">Transducer</keyword>
<evidence type="ECO:0000256" key="3">
    <source>
        <dbReference type="PROSITE-ProRule" id="PRU00284"/>
    </source>
</evidence>
<dbReference type="GO" id="GO:0007165">
    <property type="term" value="P:signal transduction"/>
    <property type="evidence" value="ECO:0007669"/>
    <property type="project" value="UniProtKB-KW"/>
</dbReference>
<dbReference type="PROSITE" id="PS50111">
    <property type="entry name" value="CHEMOTAXIS_TRANSDUC_2"/>
    <property type="match status" value="1"/>
</dbReference>
<reference evidence="7 8" key="1">
    <citation type="submission" date="2018-02" db="EMBL/GenBank/DDBJ databases">
        <title>Genomic Encyclopedia of Archaeal and Bacterial Type Strains, Phase II (KMG-II): from individual species to whole genera.</title>
        <authorList>
            <person name="Goeker M."/>
        </authorList>
    </citation>
    <scope>NUCLEOTIDE SEQUENCE [LARGE SCALE GENOMIC DNA]</scope>
    <source>
        <strain evidence="7 8">DSM 3808</strain>
    </source>
</reference>
<dbReference type="Gene3D" id="6.10.340.10">
    <property type="match status" value="1"/>
</dbReference>
<name>A0A2S6HRV7_9FIRM</name>
<dbReference type="InterPro" id="IPR003660">
    <property type="entry name" value="HAMP_dom"/>
</dbReference>
<dbReference type="GO" id="GO:0016020">
    <property type="term" value="C:membrane"/>
    <property type="evidence" value="ECO:0007669"/>
    <property type="project" value="InterPro"/>
</dbReference>
<dbReference type="CDD" id="cd12913">
    <property type="entry name" value="PDC1_MCP_like"/>
    <property type="match status" value="1"/>
</dbReference>
<feature type="domain" description="HAMP" evidence="6">
    <location>
        <begin position="330"/>
        <end position="383"/>
    </location>
</feature>
<dbReference type="Pfam" id="PF22673">
    <property type="entry name" value="MCP-like_PDC_1"/>
    <property type="match status" value="1"/>
</dbReference>
<dbReference type="Pfam" id="PF00672">
    <property type="entry name" value="HAMP"/>
    <property type="match status" value="1"/>
</dbReference>
<evidence type="ECO:0000313" key="8">
    <source>
        <dbReference type="Proteomes" id="UP000237749"/>
    </source>
</evidence>
<dbReference type="InterPro" id="IPR004089">
    <property type="entry name" value="MCPsignal_dom"/>
</dbReference>
<comment type="caution">
    <text evidence="7">The sequence shown here is derived from an EMBL/GenBank/DDBJ whole genome shotgun (WGS) entry which is preliminary data.</text>
</comment>
<dbReference type="SUPFAM" id="SSF103190">
    <property type="entry name" value="Sensory domain-like"/>
    <property type="match status" value="1"/>
</dbReference>
<dbReference type="Gene3D" id="1.10.287.950">
    <property type="entry name" value="Methyl-accepting chemotaxis protein"/>
    <property type="match status" value="1"/>
</dbReference>
<dbReference type="PANTHER" id="PTHR32089:SF112">
    <property type="entry name" value="LYSOZYME-LIKE PROTEIN-RELATED"/>
    <property type="match status" value="1"/>
</dbReference>
<evidence type="ECO:0000259" key="6">
    <source>
        <dbReference type="PROSITE" id="PS50885"/>
    </source>
</evidence>
<gene>
    <name evidence="7" type="ORF">BXY41_107228</name>
</gene>
<dbReference type="CDD" id="cd06225">
    <property type="entry name" value="HAMP"/>
    <property type="match status" value="1"/>
</dbReference>
<dbReference type="PANTHER" id="PTHR32089">
    <property type="entry name" value="METHYL-ACCEPTING CHEMOTAXIS PROTEIN MCPB"/>
    <property type="match status" value="1"/>
</dbReference>
<keyword evidence="4" id="KW-0175">Coiled coil</keyword>
<dbReference type="EMBL" id="PTJA01000007">
    <property type="protein sequence ID" value="PPK80295.1"/>
    <property type="molecule type" value="Genomic_DNA"/>
</dbReference>
<evidence type="ECO:0000256" key="4">
    <source>
        <dbReference type="SAM" id="Coils"/>
    </source>
</evidence>
<feature type="domain" description="Methyl-accepting transducer" evidence="5">
    <location>
        <begin position="402"/>
        <end position="646"/>
    </location>
</feature>
<dbReference type="SMART" id="SM00283">
    <property type="entry name" value="MA"/>
    <property type="match status" value="1"/>
</dbReference>
<dbReference type="InterPro" id="IPR029151">
    <property type="entry name" value="Sensor-like_sf"/>
</dbReference>
<dbReference type="Pfam" id="PF00015">
    <property type="entry name" value="MCPsignal"/>
    <property type="match status" value="1"/>
</dbReference>
<feature type="coiled-coil region" evidence="4">
    <location>
        <begin position="610"/>
        <end position="637"/>
    </location>
</feature>